<organism evidence="10 11">
    <name type="scientific">Halomonas koreensis</name>
    <dbReference type="NCBI Taxonomy" id="245385"/>
    <lineage>
        <taxon>Bacteria</taxon>
        <taxon>Pseudomonadati</taxon>
        <taxon>Pseudomonadota</taxon>
        <taxon>Gammaproteobacteria</taxon>
        <taxon>Oceanospirillales</taxon>
        <taxon>Halomonadaceae</taxon>
        <taxon>Halomonas</taxon>
    </lineage>
</organism>
<comment type="similarity">
    <text evidence="2">Belongs to the MotB family.</text>
</comment>
<feature type="domain" description="OmpA-like" evidence="9">
    <location>
        <begin position="97"/>
        <end position="217"/>
    </location>
</feature>
<evidence type="ECO:0000256" key="6">
    <source>
        <dbReference type="ARBA" id="ARBA00023136"/>
    </source>
</evidence>
<dbReference type="Pfam" id="PF13677">
    <property type="entry name" value="MotB_plug"/>
    <property type="match status" value="1"/>
</dbReference>
<dbReference type="SUPFAM" id="SSF103088">
    <property type="entry name" value="OmpA-like"/>
    <property type="match status" value="1"/>
</dbReference>
<feature type="transmembrane region" description="Helical" evidence="8">
    <location>
        <begin position="30"/>
        <end position="49"/>
    </location>
</feature>
<dbReference type="CDD" id="cd07185">
    <property type="entry name" value="OmpA_C-like"/>
    <property type="match status" value="1"/>
</dbReference>
<comment type="caution">
    <text evidence="10">The sequence shown here is derived from an EMBL/GenBank/DDBJ whole genome shotgun (WGS) entry which is preliminary data.</text>
</comment>
<keyword evidence="4 8" id="KW-0812">Transmembrane</keyword>
<keyword evidence="5 8" id="KW-1133">Transmembrane helix</keyword>
<evidence type="ECO:0000256" key="5">
    <source>
        <dbReference type="ARBA" id="ARBA00022989"/>
    </source>
</evidence>
<keyword evidence="6 7" id="KW-0472">Membrane</keyword>
<evidence type="ECO:0000256" key="7">
    <source>
        <dbReference type="PROSITE-ProRule" id="PRU00473"/>
    </source>
</evidence>
<dbReference type="PANTHER" id="PTHR30329">
    <property type="entry name" value="STATOR ELEMENT OF FLAGELLAR MOTOR COMPLEX"/>
    <property type="match status" value="1"/>
</dbReference>
<keyword evidence="11" id="KW-1185">Reference proteome</keyword>
<dbReference type="PROSITE" id="PS51123">
    <property type="entry name" value="OMPA_2"/>
    <property type="match status" value="1"/>
</dbReference>
<gene>
    <name evidence="10" type="ORF">QC818_08855</name>
</gene>
<evidence type="ECO:0000256" key="4">
    <source>
        <dbReference type="ARBA" id="ARBA00022692"/>
    </source>
</evidence>
<protein>
    <submittedName>
        <fullName evidence="10">OmpA family protein</fullName>
    </submittedName>
</protein>
<sequence>MLDHDTRQAIAPPAQGEGDGESWLMSYLDVLTLLITLFVLLLSMASYGLPGDREDEIASPARQAALAVGQGLKPRHEGLQPRFQGLGIDGVSVERSARGVTLRIEERLLFDSGRARLTEGGHGVLARLAERLAGVEGQISVEGHTDSLPIATSRFPSNWELSTGRASAVVRALAEAGVTRERLRAIGYADTRPLADNDSAEGRAENRRVELLLKAPAGRG</sequence>
<evidence type="ECO:0000259" key="9">
    <source>
        <dbReference type="PROSITE" id="PS51123"/>
    </source>
</evidence>
<dbReference type="InterPro" id="IPR036737">
    <property type="entry name" value="OmpA-like_sf"/>
</dbReference>
<comment type="subcellular location">
    <subcellularLocation>
        <location evidence="1">Cell membrane</location>
        <topology evidence="1">Single-pass membrane protein</topology>
    </subcellularLocation>
</comment>
<evidence type="ECO:0000313" key="11">
    <source>
        <dbReference type="Proteomes" id="UP001264519"/>
    </source>
</evidence>
<dbReference type="InterPro" id="IPR006665">
    <property type="entry name" value="OmpA-like"/>
</dbReference>
<dbReference type="PANTHER" id="PTHR30329:SF21">
    <property type="entry name" value="LIPOPROTEIN YIAD-RELATED"/>
    <property type="match status" value="1"/>
</dbReference>
<dbReference type="Proteomes" id="UP001264519">
    <property type="component" value="Unassembled WGS sequence"/>
</dbReference>
<dbReference type="Pfam" id="PF00691">
    <property type="entry name" value="OmpA"/>
    <property type="match status" value="1"/>
</dbReference>
<accession>A0ABU1G1U0</accession>
<evidence type="ECO:0000256" key="3">
    <source>
        <dbReference type="ARBA" id="ARBA00022475"/>
    </source>
</evidence>
<reference evidence="10 11" key="1">
    <citation type="submission" date="2023-04" db="EMBL/GenBank/DDBJ databases">
        <title>A long-awaited taxogenomic arrangement of the family Halomonadaceae.</title>
        <authorList>
            <person name="De La Haba R."/>
            <person name="Chuvochina M."/>
            <person name="Wittouck S."/>
            <person name="Arahal D.R."/>
            <person name="Sanchez-Porro C."/>
            <person name="Hugenholtz P."/>
            <person name="Ventosa A."/>
        </authorList>
    </citation>
    <scope>NUCLEOTIDE SEQUENCE [LARGE SCALE GENOMIC DNA]</scope>
    <source>
        <strain evidence="10 11">DSM 23530</strain>
    </source>
</reference>
<evidence type="ECO:0000256" key="2">
    <source>
        <dbReference type="ARBA" id="ARBA00008914"/>
    </source>
</evidence>
<proteinExistence type="inferred from homology"/>
<name>A0ABU1G1U0_9GAMM</name>
<evidence type="ECO:0000256" key="8">
    <source>
        <dbReference type="SAM" id="Phobius"/>
    </source>
</evidence>
<dbReference type="InterPro" id="IPR025713">
    <property type="entry name" value="MotB-like_N_dom"/>
</dbReference>
<dbReference type="EMBL" id="JARWAK010000006">
    <property type="protein sequence ID" value="MDR5866891.1"/>
    <property type="molecule type" value="Genomic_DNA"/>
</dbReference>
<dbReference type="InterPro" id="IPR050330">
    <property type="entry name" value="Bact_OuterMem_StrucFunc"/>
</dbReference>
<keyword evidence="3" id="KW-1003">Cell membrane</keyword>
<evidence type="ECO:0000256" key="1">
    <source>
        <dbReference type="ARBA" id="ARBA00004162"/>
    </source>
</evidence>
<dbReference type="RefSeq" id="WP_309652489.1">
    <property type="nucleotide sequence ID" value="NZ_JARWAK010000006.1"/>
</dbReference>
<dbReference type="Gene3D" id="3.30.1330.60">
    <property type="entry name" value="OmpA-like domain"/>
    <property type="match status" value="1"/>
</dbReference>
<evidence type="ECO:0000313" key="10">
    <source>
        <dbReference type="EMBL" id="MDR5866891.1"/>
    </source>
</evidence>